<dbReference type="InterPro" id="IPR001298">
    <property type="entry name" value="Filamin/ABP280_rpt"/>
</dbReference>
<dbReference type="GeneID" id="107442083"/>
<feature type="repeat" description="Filamin" evidence="7">
    <location>
        <begin position="615"/>
        <end position="706"/>
    </location>
</feature>
<keyword evidence="6" id="KW-0206">Cytoskeleton</keyword>
<evidence type="ECO:0000256" key="6">
    <source>
        <dbReference type="ARBA" id="ARBA00023212"/>
    </source>
</evidence>
<dbReference type="GO" id="GO:0030036">
    <property type="term" value="P:actin cytoskeleton organization"/>
    <property type="evidence" value="ECO:0007669"/>
    <property type="project" value="InterPro"/>
</dbReference>
<feature type="repeat" description="Filamin" evidence="7">
    <location>
        <begin position="233"/>
        <end position="325"/>
    </location>
</feature>
<dbReference type="FunFam" id="2.60.40.10:FF:000092">
    <property type="entry name" value="Filamin-B isoform B"/>
    <property type="match status" value="1"/>
</dbReference>
<feature type="repeat" description="Filamin" evidence="7">
    <location>
        <begin position="520"/>
        <end position="613"/>
    </location>
</feature>
<feature type="repeat" description="Filamin" evidence="7">
    <location>
        <begin position="1"/>
        <end position="51"/>
    </location>
</feature>
<evidence type="ECO:0000256" key="4">
    <source>
        <dbReference type="ARBA" id="ARBA00022737"/>
    </source>
</evidence>
<feature type="repeat" description="Filamin" evidence="7">
    <location>
        <begin position="323"/>
        <end position="423"/>
    </location>
</feature>
<dbReference type="InterPro" id="IPR013783">
    <property type="entry name" value="Ig-like_fold"/>
</dbReference>
<sequence length="835" mass="90012">MPSGKYDKPVIIDNHDGTVTFKYDPREIGSHELYIKHNLEPVQGSPFKFHVDNVANGTLTAYGDGLVQGVAGEPCNITVSNNKSNAIGKINVSVEGPSRAEVTCHDNKDGTMSVIYVPPSPGEYKVSIKAGDQHVRGSPFTAKITAEGRKRSQITLGHSSEVSLNVQEKEVKCLNASIIAPSGLEEPCFVKKRQDGSLGISFTPREEGEHQINVKKLGKHLPGSPFKINVLVKDIGNATKVKITGAGLKEGKTHTDNQFVLHTSDAGFGGINFSVEGRSAAELKCEDRGEGVIVCSYKPSEPGYYVINLKFADHHIPGSPFTVKVTGPGSNNVRETIKKKVDQAPVVDIGQEGKLIFRLPGTNAFDMAGKVTNPTAVTEDAVIVDMEECLYGVSFMSKEPGVHTISVRSKEIHIPGSPFQFTIGSLQTFGAHKVHAGGLGLERGGANEPCEFNLYTREAGAGVLNISVEGPSRAEINMNEISPGSHCVTYKVTEPGEYRIGIKFNDEPIPDSPFKTYILPDVGDARKIELGHVPDAGLQVNKPIAFTIQMNGAKGLIDGKVVSPSGTEDDCFVSPIDEDSWALRFIPRENGIHQIHLRHNGTHIPQSPFRIVIGHDDADPAAVQATGNGLKECKSGAKTDFLINTCNAGSGQLAVTIEGPSKVSMDCTEVADGYKVRYTPLAPGDYFATIKYNGYHIPGSPFKILCTGTAVAEPGTKETSSVVLETVAKQSKHKGDHLPRFRSDPAKVISKGPGLKKAITHKMNSFQINCQDAGQNILFVALYGPKGPCDELHVKHTGRNIYNITYMIKDRGEHVLIVKYGTDHIPGSPFKVDCT</sequence>
<evidence type="ECO:0000256" key="7">
    <source>
        <dbReference type="PROSITE-ProRule" id="PRU00087"/>
    </source>
</evidence>
<dbReference type="PROSITE" id="PS50194">
    <property type="entry name" value="FILAMIN_REPEAT"/>
    <property type="match status" value="9"/>
</dbReference>
<organism evidence="8">
    <name type="scientific">Parasteatoda tepidariorum</name>
    <name type="common">Common house spider</name>
    <name type="synonym">Achaearanea tepidariorum</name>
    <dbReference type="NCBI Taxonomy" id="114398"/>
    <lineage>
        <taxon>Eukaryota</taxon>
        <taxon>Metazoa</taxon>
        <taxon>Ecdysozoa</taxon>
        <taxon>Arthropoda</taxon>
        <taxon>Chelicerata</taxon>
        <taxon>Arachnida</taxon>
        <taxon>Araneae</taxon>
        <taxon>Araneomorphae</taxon>
        <taxon>Entelegynae</taxon>
        <taxon>Araneoidea</taxon>
        <taxon>Theridiidae</taxon>
        <taxon>Parasteatoda</taxon>
    </lineage>
</organism>
<evidence type="ECO:0000313" key="8">
    <source>
        <dbReference type="EMBL" id="LAA02538.1"/>
    </source>
</evidence>
<dbReference type="EMBL" id="IAAA01004239">
    <property type="protein sequence ID" value="LAA02538.1"/>
    <property type="molecule type" value="mRNA"/>
</dbReference>
<keyword evidence="4" id="KW-0677">Repeat</keyword>
<comment type="subcellular location">
    <subcellularLocation>
        <location evidence="1">Cytoplasm</location>
        <location evidence="1">Cytoskeleton</location>
    </subcellularLocation>
</comment>
<feature type="repeat" description="Filamin" evidence="7">
    <location>
        <begin position="51"/>
        <end position="144"/>
    </location>
</feature>
<dbReference type="PANTHER" id="PTHR38537:SF8">
    <property type="entry name" value="FILAMIN-A"/>
    <property type="match status" value="1"/>
</dbReference>
<dbReference type="InterPro" id="IPR014756">
    <property type="entry name" value="Ig_E-set"/>
</dbReference>
<dbReference type="InterPro" id="IPR017868">
    <property type="entry name" value="Filamin/ABP280_repeat-like"/>
</dbReference>
<dbReference type="InterPro" id="IPR044801">
    <property type="entry name" value="Filamin"/>
</dbReference>
<dbReference type="PANTHER" id="PTHR38537">
    <property type="entry name" value="JITTERBUG, ISOFORM N"/>
    <property type="match status" value="1"/>
</dbReference>
<feature type="repeat" description="Filamin" evidence="7">
    <location>
        <begin position="426"/>
        <end position="518"/>
    </location>
</feature>
<dbReference type="GO" id="GO:0005856">
    <property type="term" value="C:cytoskeleton"/>
    <property type="evidence" value="ECO:0007669"/>
    <property type="project" value="UniProtKB-SubCell"/>
</dbReference>
<dbReference type="SUPFAM" id="SSF81296">
    <property type="entry name" value="E set domains"/>
    <property type="match status" value="9"/>
</dbReference>
<proteinExistence type="evidence at transcript level"/>
<reference evidence="8" key="1">
    <citation type="journal article" date="2016" name="Mol. Ecol. Resour.">
        <title>Evaluation of the impact of RNA preservation methods of spiders for de novo transcriptome assembly.</title>
        <authorList>
            <person name="Kono N."/>
            <person name="Nakamura H."/>
            <person name="Ito Y."/>
            <person name="Tomita M."/>
            <person name="Arakawa K."/>
        </authorList>
    </citation>
    <scope>NUCLEOTIDE SEQUENCE</scope>
    <source>
        <tissue evidence="8">Whole body</tissue>
    </source>
</reference>
<dbReference type="FunFam" id="2.60.40.10:FF:000096">
    <property type="entry name" value="filamin-C isoform X2"/>
    <property type="match status" value="1"/>
</dbReference>
<evidence type="ECO:0000256" key="2">
    <source>
        <dbReference type="ARBA" id="ARBA00009238"/>
    </source>
</evidence>
<dbReference type="OrthoDB" id="5334309at2759"/>
<dbReference type="GO" id="GO:0051015">
    <property type="term" value="F:actin filament binding"/>
    <property type="evidence" value="ECO:0007669"/>
    <property type="project" value="InterPro"/>
</dbReference>
<protein>
    <submittedName>
        <fullName evidence="8">Putative filamin</fullName>
    </submittedName>
</protein>
<accession>A0A2L2Y336</accession>
<evidence type="ECO:0000256" key="1">
    <source>
        <dbReference type="ARBA" id="ARBA00004245"/>
    </source>
</evidence>
<name>A0A2L2Y336_PARTP</name>
<feature type="repeat" description="Filamin" evidence="7">
    <location>
        <begin position="740"/>
        <end position="834"/>
    </location>
</feature>
<keyword evidence="3" id="KW-0963">Cytoplasm</keyword>
<comment type="similarity">
    <text evidence="2">Belongs to the filamin family.</text>
</comment>
<keyword evidence="5" id="KW-0009">Actin-binding</keyword>
<evidence type="ECO:0000256" key="3">
    <source>
        <dbReference type="ARBA" id="ARBA00022490"/>
    </source>
</evidence>
<dbReference type="AlphaFoldDB" id="A0A2L2Y336"/>
<dbReference type="Pfam" id="PF00630">
    <property type="entry name" value="Filamin"/>
    <property type="match status" value="9"/>
</dbReference>
<dbReference type="RefSeq" id="XP_042898794.1">
    <property type="nucleotide sequence ID" value="XM_043042860.2"/>
</dbReference>
<dbReference type="SMART" id="SM00557">
    <property type="entry name" value="IG_FLMN"/>
    <property type="match status" value="8"/>
</dbReference>
<evidence type="ECO:0000256" key="5">
    <source>
        <dbReference type="ARBA" id="ARBA00023203"/>
    </source>
</evidence>
<dbReference type="Gene3D" id="2.60.40.10">
    <property type="entry name" value="Immunoglobulins"/>
    <property type="match status" value="9"/>
</dbReference>
<feature type="repeat" description="Filamin" evidence="7">
    <location>
        <begin position="142"/>
        <end position="230"/>
    </location>
</feature>